<organism evidence="9 10">
    <name type="scientific">Wickerhamomyces anomalus (strain ATCC 58044 / CBS 1984 / NCYC 433 / NRRL Y-366-8)</name>
    <name type="common">Yeast</name>
    <name type="synonym">Hansenula anomala</name>
    <dbReference type="NCBI Taxonomy" id="683960"/>
    <lineage>
        <taxon>Eukaryota</taxon>
        <taxon>Fungi</taxon>
        <taxon>Dikarya</taxon>
        <taxon>Ascomycota</taxon>
        <taxon>Saccharomycotina</taxon>
        <taxon>Saccharomycetes</taxon>
        <taxon>Phaffomycetales</taxon>
        <taxon>Wickerhamomycetaceae</taxon>
        <taxon>Wickerhamomyces</taxon>
    </lineage>
</organism>
<dbReference type="GeneID" id="30198517"/>
<keyword evidence="4 7" id="KW-0249">Electron transport</keyword>
<gene>
    <name evidence="9" type="ORF">WICANDRAFT_26509</name>
</gene>
<dbReference type="PROSITE" id="PS01065">
    <property type="entry name" value="ETF_BETA"/>
    <property type="match status" value="1"/>
</dbReference>
<dbReference type="InterPro" id="IPR014729">
    <property type="entry name" value="Rossmann-like_a/b/a_fold"/>
</dbReference>
<evidence type="ECO:0000256" key="4">
    <source>
        <dbReference type="ARBA" id="ARBA00022982"/>
    </source>
</evidence>
<evidence type="ECO:0000256" key="7">
    <source>
        <dbReference type="PIRNR" id="PIRNR000090"/>
    </source>
</evidence>
<dbReference type="InterPro" id="IPR014730">
    <property type="entry name" value="ETF_a/b_N"/>
</dbReference>
<dbReference type="GO" id="GO:0009063">
    <property type="term" value="P:amino acid catabolic process"/>
    <property type="evidence" value="ECO:0007669"/>
    <property type="project" value="TreeGrafter"/>
</dbReference>
<comment type="similarity">
    <text evidence="2 7">Belongs to the ETF beta-subunit/FixA family.</text>
</comment>
<dbReference type="STRING" id="683960.A0A1E3PAD1"/>
<dbReference type="GO" id="GO:0005759">
    <property type="term" value="C:mitochondrial matrix"/>
    <property type="evidence" value="ECO:0007669"/>
    <property type="project" value="UniProtKB-SubCell"/>
</dbReference>
<evidence type="ECO:0000259" key="8">
    <source>
        <dbReference type="SMART" id="SM00893"/>
    </source>
</evidence>
<evidence type="ECO:0000256" key="6">
    <source>
        <dbReference type="ARBA" id="ARBA00070315"/>
    </source>
</evidence>
<comment type="cofactor">
    <cofactor evidence="7">
        <name>FAD</name>
        <dbReference type="ChEBI" id="CHEBI:57692"/>
    </cofactor>
    <text evidence="7">Binds 1 FAD per dimer.</text>
</comment>
<dbReference type="PIRSF" id="PIRSF000090">
    <property type="entry name" value="Beta-ETF"/>
    <property type="match status" value="1"/>
</dbReference>
<dbReference type="CDD" id="cd01714">
    <property type="entry name" value="ETF_beta"/>
    <property type="match status" value="1"/>
</dbReference>
<protein>
    <recommendedName>
        <fullName evidence="6 7">Probable electron transfer flavoprotein subunit beta</fullName>
    </recommendedName>
</protein>
<sequence>MSTKLNILVPVKRVIDFAIKPRINKTNTGIEKAGVKFSINPFCDIAVEEAVRIKEANKSLVNKIHVVSIGPTKSQDILRQSLAKGADSSTLVDVGEEEIEPLSVAKILKQVVEKNQSNLVILGKQAIDDDSNHTGQMLAGLLKWPQATNAAKVELKGEEVFVTREIDGGEETVKAKLPLIITTDLRLNEPRYATLPNMMKAKKKPLEKLKLSDFDVDVTKRLEVLKVEEPPVRNAGIKVGNVDELVSKLKDLKAI</sequence>
<dbReference type="SUPFAM" id="SSF52402">
    <property type="entry name" value="Adenine nucleotide alpha hydrolases-like"/>
    <property type="match status" value="1"/>
</dbReference>
<dbReference type="FunFam" id="3.40.50.620:FF:000011">
    <property type="entry name" value="Electron transfer flavoprotein subunit beta"/>
    <property type="match status" value="1"/>
</dbReference>
<dbReference type="PANTHER" id="PTHR21294:SF8">
    <property type="entry name" value="ELECTRON TRANSFER FLAVOPROTEIN SUBUNIT BETA"/>
    <property type="match status" value="1"/>
</dbReference>
<evidence type="ECO:0000313" key="9">
    <source>
        <dbReference type="EMBL" id="ODQ62379.1"/>
    </source>
</evidence>
<dbReference type="InterPro" id="IPR000049">
    <property type="entry name" value="ET-Flavoprotein_bsu_CS"/>
</dbReference>
<accession>A0A1E3PAD1</accession>
<dbReference type="SMART" id="SM00893">
    <property type="entry name" value="ETF"/>
    <property type="match status" value="1"/>
</dbReference>
<dbReference type="InterPro" id="IPR012255">
    <property type="entry name" value="ETF_b"/>
</dbReference>
<keyword evidence="10" id="KW-1185">Reference proteome</keyword>
<reference evidence="9 10" key="1">
    <citation type="journal article" date="2016" name="Proc. Natl. Acad. Sci. U.S.A.">
        <title>Comparative genomics of biotechnologically important yeasts.</title>
        <authorList>
            <person name="Riley R."/>
            <person name="Haridas S."/>
            <person name="Wolfe K.H."/>
            <person name="Lopes M.R."/>
            <person name="Hittinger C.T."/>
            <person name="Goeker M."/>
            <person name="Salamov A.A."/>
            <person name="Wisecaver J.H."/>
            <person name="Long T.M."/>
            <person name="Calvey C.H."/>
            <person name="Aerts A.L."/>
            <person name="Barry K.W."/>
            <person name="Choi C."/>
            <person name="Clum A."/>
            <person name="Coughlan A.Y."/>
            <person name="Deshpande S."/>
            <person name="Douglass A.P."/>
            <person name="Hanson S.J."/>
            <person name="Klenk H.-P."/>
            <person name="LaButti K.M."/>
            <person name="Lapidus A."/>
            <person name="Lindquist E.A."/>
            <person name="Lipzen A.M."/>
            <person name="Meier-Kolthoff J.P."/>
            <person name="Ohm R.A."/>
            <person name="Otillar R.P."/>
            <person name="Pangilinan J.L."/>
            <person name="Peng Y."/>
            <person name="Rokas A."/>
            <person name="Rosa C.A."/>
            <person name="Scheuner C."/>
            <person name="Sibirny A.A."/>
            <person name="Slot J.C."/>
            <person name="Stielow J.B."/>
            <person name="Sun H."/>
            <person name="Kurtzman C.P."/>
            <person name="Blackwell M."/>
            <person name="Grigoriev I.V."/>
            <person name="Jeffries T.W."/>
        </authorList>
    </citation>
    <scope>NUCLEOTIDE SEQUENCE [LARGE SCALE GENOMIC DNA]</scope>
    <source>
        <strain evidence="10">ATCC 58044 / CBS 1984 / NCYC 433 / NRRL Y-366-8</strain>
    </source>
</reference>
<dbReference type="GO" id="GO:0009055">
    <property type="term" value="F:electron transfer activity"/>
    <property type="evidence" value="ECO:0007669"/>
    <property type="project" value="InterPro"/>
</dbReference>
<comment type="subunit">
    <text evidence="7">Heterodimer of an alpha and a beta subunit.</text>
</comment>
<dbReference type="PANTHER" id="PTHR21294">
    <property type="entry name" value="ELECTRON TRANSFER FLAVOPROTEIN BETA-SUBUNIT"/>
    <property type="match status" value="1"/>
</dbReference>
<dbReference type="RefSeq" id="XP_019041586.1">
    <property type="nucleotide sequence ID" value="XM_019181271.1"/>
</dbReference>
<comment type="cofactor">
    <cofactor evidence="7">
        <name>AMP</name>
        <dbReference type="ChEBI" id="CHEBI:456215"/>
    </cofactor>
    <text evidence="7">Binds 1 AMP per subunit.</text>
</comment>
<dbReference type="Pfam" id="PF01012">
    <property type="entry name" value="ETF"/>
    <property type="match status" value="1"/>
</dbReference>
<dbReference type="EMBL" id="KV454208">
    <property type="protein sequence ID" value="ODQ62379.1"/>
    <property type="molecule type" value="Genomic_DNA"/>
</dbReference>
<dbReference type="Proteomes" id="UP000094112">
    <property type="component" value="Unassembled WGS sequence"/>
</dbReference>
<proteinExistence type="inferred from homology"/>
<dbReference type="GO" id="GO:0033539">
    <property type="term" value="P:fatty acid beta-oxidation using acyl-CoA dehydrogenase"/>
    <property type="evidence" value="ECO:0007669"/>
    <property type="project" value="TreeGrafter"/>
</dbReference>
<evidence type="ECO:0000256" key="2">
    <source>
        <dbReference type="ARBA" id="ARBA00007557"/>
    </source>
</evidence>
<evidence type="ECO:0000256" key="3">
    <source>
        <dbReference type="ARBA" id="ARBA00022448"/>
    </source>
</evidence>
<name>A0A1E3PAD1_WICAA</name>
<dbReference type="OrthoDB" id="276685at2759"/>
<keyword evidence="3 7" id="KW-0813">Transport</keyword>
<comment type="function">
    <text evidence="5 7">The electron transfer flavoprotein serves as a specific electron acceptor for several dehydrogenases, including five acyl-CoA dehydrogenases, glutaryl-CoA and sarcosine dehydrogenase. It transfers the electrons to the main mitochondrial respiratory chain via ETF-ubiquinone oxidoreductase (ETF dehydrogenase).</text>
</comment>
<dbReference type="Gene3D" id="3.40.50.620">
    <property type="entry name" value="HUPs"/>
    <property type="match status" value="1"/>
</dbReference>
<evidence type="ECO:0000313" key="10">
    <source>
        <dbReference type="Proteomes" id="UP000094112"/>
    </source>
</evidence>
<evidence type="ECO:0000256" key="1">
    <source>
        <dbReference type="ARBA" id="ARBA00004305"/>
    </source>
</evidence>
<evidence type="ECO:0000256" key="5">
    <source>
        <dbReference type="ARBA" id="ARBA00025416"/>
    </source>
</evidence>
<keyword evidence="7" id="KW-0496">Mitochondrion</keyword>
<comment type="subcellular location">
    <subcellularLocation>
        <location evidence="1 7">Mitochondrion matrix</location>
    </subcellularLocation>
</comment>
<dbReference type="AlphaFoldDB" id="A0A1E3PAD1"/>
<feature type="domain" description="Electron transfer flavoprotein alpha/beta-subunit N-terminal" evidence="8">
    <location>
        <begin position="27"/>
        <end position="218"/>
    </location>
</feature>
<dbReference type="InterPro" id="IPR033948">
    <property type="entry name" value="ETF_beta_N"/>
</dbReference>